<evidence type="ECO:0000259" key="11">
    <source>
        <dbReference type="Pfam" id="PF07730"/>
    </source>
</evidence>
<evidence type="ECO:0000313" key="13">
    <source>
        <dbReference type="EMBL" id="SDK84583.1"/>
    </source>
</evidence>
<feature type="coiled-coil region" evidence="9">
    <location>
        <begin position="110"/>
        <end position="148"/>
    </location>
</feature>
<protein>
    <recommendedName>
        <fullName evidence="2">histidine kinase</fullName>
        <ecNumber evidence="2">2.7.13.3</ecNumber>
    </recommendedName>
</protein>
<dbReference type="PANTHER" id="PTHR24421">
    <property type="entry name" value="NITRATE/NITRITE SENSOR PROTEIN NARX-RELATED"/>
    <property type="match status" value="1"/>
</dbReference>
<proteinExistence type="predicted"/>
<evidence type="ECO:0000313" key="14">
    <source>
        <dbReference type="Proteomes" id="UP000199008"/>
    </source>
</evidence>
<dbReference type="AlphaFoldDB" id="A0A1G9F8Q9"/>
<comment type="catalytic activity">
    <reaction evidence="1">
        <text>ATP + protein L-histidine = ADP + protein N-phospho-L-histidine.</text>
        <dbReference type="EC" id="2.7.13.3"/>
    </reaction>
</comment>
<evidence type="ECO:0000256" key="10">
    <source>
        <dbReference type="SAM" id="Phobius"/>
    </source>
</evidence>
<keyword evidence="8" id="KW-0902">Two-component regulatory system</keyword>
<feature type="transmembrane region" description="Helical" evidence="10">
    <location>
        <begin position="83"/>
        <end position="110"/>
    </location>
</feature>
<dbReference type="EMBL" id="FNFY01000011">
    <property type="protein sequence ID" value="SDK84583.1"/>
    <property type="molecule type" value="Genomic_DNA"/>
</dbReference>
<evidence type="ECO:0000256" key="6">
    <source>
        <dbReference type="ARBA" id="ARBA00022777"/>
    </source>
</evidence>
<gene>
    <name evidence="13" type="ORF">SAMN05216216_11126</name>
</gene>
<evidence type="ECO:0000256" key="7">
    <source>
        <dbReference type="ARBA" id="ARBA00022840"/>
    </source>
</evidence>
<dbReference type="GO" id="GO:0016020">
    <property type="term" value="C:membrane"/>
    <property type="evidence" value="ECO:0007669"/>
    <property type="project" value="InterPro"/>
</dbReference>
<dbReference type="InterPro" id="IPR011712">
    <property type="entry name" value="Sig_transdc_His_kin_sub3_dim/P"/>
</dbReference>
<dbReference type="Proteomes" id="UP000199008">
    <property type="component" value="Unassembled WGS sequence"/>
</dbReference>
<dbReference type="RefSeq" id="WP_092986215.1">
    <property type="nucleotide sequence ID" value="NZ_FNFY01000011.1"/>
</dbReference>
<keyword evidence="14" id="KW-1185">Reference proteome</keyword>
<keyword evidence="5" id="KW-0547">Nucleotide-binding</keyword>
<dbReference type="InterPro" id="IPR032834">
    <property type="entry name" value="NatK-like_C"/>
</dbReference>
<keyword evidence="6 13" id="KW-0418">Kinase</keyword>
<keyword evidence="10" id="KW-0812">Transmembrane</keyword>
<dbReference type="InterPro" id="IPR036890">
    <property type="entry name" value="HATPase_C_sf"/>
</dbReference>
<evidence type="ECO:0000256" key="8">
    <source>
        <dbReference type="ARBA" id="ARBA00023012"/>
    </source>
</evidence>
<keyword evidence="7" id="KW-0067">ATP-binding</keyword>
<feature type="domain" description="Sensor histidine kinase NatK-like C-terminal" evidence="12">
    <location>
        <begin position="303"/>
        <end position="335"/>
    </location>
</feature>
<evidence type="ECO:0000256" key="4">
    <source>
        <dbReference type="ARBA" id="ARBA00022679"/>
    </source>
</evidence>
<dbReference type="GO" id="GO:0046983">
    <property type="term" value="F:protein dimerization activity"/>
    <property type="evidence" value="ECO:0007669"/>
    <property type="project" value="InterPro"/>
</dbReference>
<dbReference type="Gene3D" id="3.30.565.10">
    <property type="entry name" value="Histidine kinase-like ATPase, C-terminal domain"/>
    <property type="match status" value="1"/>
</dbReference>
<evidence type="ECO:0000256" key="2">
    <source>
        <dbReference type="ARBA" id="ARBA00012438"/>
    </source>
</evidence>
<feature type="transmembrane region" description="Helical" evidence="10">
    <location>
        <begin position="12"/>
        <end position="39"/>
    </location>
</feature>
<keyword evidence="3" id="KW-0597">Phosphoprotein</keyword>
<dbReference type="SUPFAM" id="SSF55874">
    <property type="entry name" value="ATPase domain of HSP90 chaperone/DNA topoisomerase II/histidine kinase"/>
    <property type="match status" value="1"/>
</dbReference>
<evidence type="ECO:0000256" key="1">
    <source>
        <dbReference type="ARBA" id="ARBA00000085"/>
    </source>
</evidence>
<dbReference type="Pfam" id="PF07730">
    <property type="entry name" value="HisKA_3"/>
    <property type="match status" value="1"/>
</dbReference>
<feature type="transmembrane region" description="Helical" evidence="10">
    <location>
        <begin position="51"/>
        <end position="71"/>
    </location>
</feature>
<organism evidence="13 14">
    <name type="scientific">Lacicoccus qingdaonensis</name>
    <dbReference type="NCBI Taxonomy" id="576118"/>
    <lineage>
        <taxon>Bacteria</taxon>
        <taxon>Bacillati</taxon>
        <taxon>Bacillota</taxon>
        <taxon>Bacilli</taxon>
        <taxon>Bacillales</taxon>
        <taxon>Salinicoccaceae</taxon>
        <taxon>Lacicoccus</taxon>
    </lineage>
</organism>
<evidence type="ECO:0000256" key="3">
    <source>
        <dbReference type="ARBA" id="ARBA00022553"/>
    </source>
</evidence>
<sequence>MRDILEKMTVFMMLTVIYVLFSDEASVFIVLTAFIILFLPEVLKVKYLLEIVTVLFTVLVFMNTEWIYYFPLLTLRVHNKYGIWSYLLLLMFVIYEEWLLLLFSLAGFYLSALNLKLMSLESDNRKIRDRLTHDNMQLKEKHNELMKSHEKEVFSASLNERNRIARDMHDALGHSLSGSILLIESLQYVDDEEKIKSSLKTLQERLKSGMDDIRNSIHHLYDTSIDFRSRVESYVDDMRPDYDVDFQYNVEMTMSHELKLDLLSIVMESLTNIRKHSDAAAVSIIIREHPEYIIVAINDDGSGSKKREHGMGLQSMKETVRKYNGVFNTMDDDGFKVHVFLYKEEI</sequence>
<dbReference type="CDD" id="cd16917">
    <property type="entry name" value="HATPase_UhpB-NarQ-NarX-like"/>
    <property type="match status" value="1"/>
</dbReference>
<accession>A0A1G9F8Q9</accession>
<dbReference type="EC" id="2.7.13.3" evidence="2"/>
<keyword evidence="4" id="KW-0808">Transferase</keyword>
<evidence type="ECO:0000259" key="12">
    <source>
        <dbReference type="Pfam" id="PF14501"/>
    </source>
</evidence>
<keyword evidence="10" id="KW-0472">Membrane</keyword>
<name>A0A1G9F8Q9_9BACL</name>
<evidence type="ECO:0000256" key="5">
    <source>
        <dbReference type="ARBA" id="ARBA00022741"/>
    </source>
</evidence>
<dbReference type="STRING" id="576118.SAMN05216216_11126"/>
<reference evidence="14" key="1">
    <citation type="submission" date="2016-10" db="EMBL/GenBank/DDBJ databases">
        <authorList>
            <person name="Varghese N."/>
            <person name="Submissions S."/>
        </authorList>
    </citation>
    <scope>NUCLEOTIDE SEQUENCE [LARGE SCALE GENOMIC DNA]</scope>
    <source>
        <strain evidence="14">CGMCC 1.8895</strain>
    </source>
</reference>
<dbReference type="OrthoDB" id="199946at2"/>
<dbReference type="GO" id="GO:0005524">
    <property type="term" value="F:ATP binding"/>
    <property type="evidence" value="ECO:0007669"/>
    <property type="project" value="UniProtKB-KW"/>
</dbReference>
<dbReference type="Pfam" id="PF14501">
    <property type="entry name" value="HATPase_c_5"/>
    <property type="match status" value="1"/>
</dbReference>
<dbReference type="GO" id="GO:0000155">
    <property type="term" value="F:phosphorelay sensor kinase activity"/>
    <property type="evidence" value="ECO:0007669"/>
    <property type="project" value="InterPro"/>
</dbReference>
<dbReference type="Gene3D" id="1.20.5.1930">
    <property type="match status" value="1"/>
</dbReference>
<feature type="domain" description="Signal transduction histidine kinase subgroup 3 dimerisation and phosphoacceptor" evidence="11">
    <location>
        <begin position="160"/>
        <end position="222"/>
    </location>
</feature>
<keyword evidence="9" id="KW-0175">Coiled coil</keyword>
<dbReference type="PANTHER" id="PTHR24421:SF10">
    <property type="entry name" value="NITRATE_NITRITE SENSOR PROTEIN NARQ"/>
    <property type="match status" value="1"/>
</dbReference>
<dbReference type="InterPro" id="IPR050482">
    <property type="entry name" value="Sensor_HK_TwoCompSys"/>
</dbReference>
<evidence type="ECO:0000256" key="9">
    <source>
        <dbReference type="SAM" id="Coils"/>
    </source>
</evidence>
<keyword evidence="10" id="KW-1133">Transmembrane helix</keyword>